<comment type="caution">
    <text evidence="1">The sequence shown here is derived from an EMBL/GenBank/DDBJ whole genome shotgun (WGS) entry which is preliminary data.</text>
</comment>
<gene>
    <name evidence="1" type="primary">Mo00864</name>
    <name evidence="1" type="ORF">E5Q_00864</name>
</gene>
<accession>G7DUF5</accession>
<dbReference type="OrthoDB" id="3345970at2759"/>
<reference evidence="1 2" key="2">
    <citation type="journal article" date="2012" name="Open Biol.">
        <title>Characteristics of nucleosomes and linker DNA regions on the genome of the basidiomycete Mixia osmundae revealed by mono- and dinucleosome mapping.</title>
        <authorList>
            <person name="Nishida H."/>
            <person name="Kondo S."/>
            <person name="Matsumoto T."/>
            <person name="Suzuki Y."/>
            <person name="Yoshikawa H."/>
            <person name="Taylor T.D."/>
            <person name="Sugiyama J."/>
        </authorList>
    </citation>
    <scope>NUCLEOTIDE SEQUENCE [LARGE SCALE GENOMIC DNA]</scope>
    <source>
        <strain evidence="2">CBS 9802 / IAM 14324 / JCM 22182 / KY 12970</strain>
    </source>
</reference>
<dbReference type="HOGENOM" id="CLU_460102_0_0_1"/>
<protein>
    <submittedName>
        <fullName evidence="1">Uncharacterized protein</fullName>
    </submittedName>
</protein>
<evidence type="ECO:0000313" key="2">
    <source>
        <dbReference type="Proteomes" id="UP000009131"/>
    </source>
</evidence>
<dbReference type="Proteomes" id="UP000009131">
    <property type="component" value="Unassembled WGS sequence"/>
</dbReference>
<dbReference type="EMBL" id="BABT02000028">
    <property type="protein sequence ID" value="GAA94215.1"/>
    <property type="molecule type" value="Genomic_DNA"/>
</dbReference>
<keyword evidence="2" id="KW-1185">Reference proteome</keyword>
<sequence>MPGIGRLIGKKLRVNRCPRELGDSSAAVSAARDGSTFSTARRYHDMVTGSYLPVPNGKASHDRLTRSRGLLLEFRRRHYILALFALLTLFVLVRQPHVTQAEPNHTRYEVPHPIADSLLDAGDGKAASAELLAAAQDDDAPDDSDGVSGELGFDADQLLPSWGSPVPLALEAIKELVGIRPQFIVLDYPSPSSWPQQRRLIESCLEFGRLFERIPIIPDSIWTHRCVEGNDCSRHAIKTQVIDGQQYFQLDIAHFVDMSHLRSTYGPVITLYEYCLHFGLSPKRIRIDGLWDHKLYHLAPGAEPVESILTESNGASLFTLPEGQYEHTDTLRVDTRAGQDDAPWDNKTTTLGLTHEAVLERMSNSRVLSIDALREALQRDGEFDLPDEDSLLIEDLKRVGFVALYTYSSVWQASGALVAPDTQIAPAAMVHGLAQNFVVPDDVFLLQGSLPVCLGGMRYSTSDARDRHTAMMLESLVPPQHIQSVAASMALAFSTAADGRAWTGIDLSPSEGSRQDSLAAQTLDKLHAARIALRSHIGPNRAPEEDDAFYFYTNQPESSAEVVQLRENRGIVLQNMLAPADRRELGYAADFPDLLDILYEQLLARSDYFIGSLNSTLSGGVLNSRQARGGESWSYTTM</sequence>
<name>G7DUF5_MIXOS</name>
<dbReference type="eggNOG" id="ENOG502RZSM">
    <property type="taxonomic scope" value="Eukaryota"/>
</dbReference>
<dbReference type="AlphaFoldDB" id="G7DUF5"/>
<dbReference type="InParanoid" id="G7DUF5"/>
<evidence type="ECO:0000313" key="1">
    <source>
        <dbReference type="EMBL" id="GAA94215.1"/>
    </source>
</evidence>
<proteinExistence type="predicted"/>
<organism evidence="1 2">
    <name type="scientific">Mixia osmundae (strain CBS 9802 / IAM 14324 / JCM 22182 / KY 12970)</name>
    <dbReference type="NCBI Taxonomy" id="764103"/>
    <lineage>
        <taxon>Eukaryota</taxon>
        <taxon>Fungi</taxon>
        <taxon>Dikarya</taxon>
        <taxon>Basidiomycota</taxon>
        <taxon>Pucciniomycotina</taxon>
        <taxon>Mixiomycetes</taxon>
        <taxon>Mixiales</taxon>
        <taxon>Mixiaceae</taxon>
        <taxon>Mixia</taxon>
    </lineage>
</organism>
<reference evidence="1 2" key="1">
    <citation type="journal article" date="2011" name="J. Gen. Appl. Microbiol.">
        <title>Draft genome sequencing of the enigmatic basidiomycete Mixia osmundae.</title>
        <authorList>
            <person name="Nishida H."/>
            <person name="Nagatsuka Y."/>
            <person name="Sugiyama J."/>
        </authorList>
    </citation>
    <scope>NUCLEOTIDE SEQUENCE [LARGE SCALE GENOMIC DNA]</scope>
    <source>
        <strain evidence="2">CBS 9802 / IAM 14324 / JCM 22182 / KY 12970</strain>
    </source>
</reference>